<keyword evidence="6" id="KW-1185">Reference proteome</keyword>
<proteinExistence type="predicted"/>
<dbReference type="InterPro" id="IPR036390">
    <property type="entry name" value="WH_DNA-bd_sf"/>
</dbReference>
<dbReference type="CDD" id="cd07377">
    <property type="entry name" value="WHTH_GntR"/>
    <property type="match status" value="1"/>
</dbReference>
<dbReference type="Pfam" id="PF00392">
    <property type="entry name" value="GntR"/>
    <property type="match status" value="1"/>
</dbReference>
<evidence type="ECO:0000256" key="3">
    <source>
        <dbReference type="ARBA" id="ARBA00023163"/>
    </source>
</evidence>
<name>A0A0V8JL14_9BACI</name>
<dbReference type="PANTHER" id="PTHR43537:SF54">
    <property type="entry name" value="TRANSCRIPTIONAL REGULATOR, GNTR FAMILY"/>
    <property type="match status" value="1"/>
</dbReference>
<evidence type="ECO:0000313" key="6">
    <source>
        <dbReference type="Proteomes" id="UP000053681"/>
    </source>
</evidence>
<evidence type="ECO:0000259" key="4">
    <source>
        <dbReference type="PROSITE" id="PS50949"/>
    </source>
</evidence>
<comment type="caution">
    <text evidence="5">The sequence shown here is derived from an EMBL/GenBank/DDBJ whole genome shotgun (WGS) entry which is preliminary data.</text>
</comment>
<dbReference type="GO" id="GO:0003700">
    <property type="term" value="F:DNA-binding transcription factor activity"/>
    <property type="evidence" value="ECO:0007669"/>
    <property type="project" value="InterPro"/>
</dbReference>
<accession>A0A0V8JL14</accession>
<keyword evidence="1" id="KW-0805">Transcription regulation</keyword>
<evidence type="ECO:0000256" key="2">
    <source>
        <dbReference type="ARBA" id="ARBA00023125"/>
    </source>
</evidence>
<dbReference type="EMBL" id="LNQP01000039">
    <property type="protein sequence ID" value="KSU87628.1"/>
    <property type="molecule type" value="Genomic_DNA"/>
</dbReference>
<dbReference type="InterPro" id="IPR036388">
    <property type="entry name" value="WH-like_DNA-bd_sf"/>
</dbReference>
<keyword evidence="3" id="KW-0804">Transcription</keyword>
<gene>
    <name evidence="5" type="ORF">AS180_11970</name>
</gene>
<dbReference type="SMART" id="SM00345">
    <property type="entry name" value="HTH_GNTR"/>
    <property type="match status" value="1"/>
</dbReference>
<dbReference type="GO" id="GO:0003677">
    <property type="term" value="F:DNA binding"/>
    <property type="evidence" value="ECO:0007669"/>
    <property type="project" value="UniProtKB-KW"/>
</dbReference>
<organism evidence="5 6">
    <name type="scientific">Priestia veravalensis</name>
    <dbReference type="NCBI Taxonomy" id="1414648"/>
    <lineage>
        <taxon>Bacteria</taxon>
        <taxon>Bacillati</taxon>
        <taxon>Bacillota</taxon>
        <taxon>Bacilli</taxon>
        <taxon>Bacillales</taxon>
        <taxon>Bacillaceae</taxon>
        <taxon>Priestia</taxon>
    </lineage>
</organism>
<dbReference type="SUPFAM" id="SSF46785">
    <property type="entry name" value="Winged helix' DNA-binding domain"/>
    <property type="match status" value="2"/>
</dbReference>
<dbReference type="PANTHER" id="PTHR43537">
    <property type="entry name" value="TRANSCRIPTIONAL REGULATOR, GNTR FAMILY"/>
    <property type="match status" value="1"/>
</dbReference>
<dbReference type="PRINTS" id="PR00035">
    <property type="entry name" value="HTHGNTR"/>
</dbReference>
<keyword evidence="2" id="KW-0238">DNA-binding</keyword>
<dbReference type="Proteomes" id="UP000053681">
    <property type="component" value="Unassembled WGS sequence"/>
</dbReference>
<evidence type="ECO:0000256" key="1">
    <source>
        <dbReference type="ARBA" id="ARBA00023015"/>
    </source>
</evidence>
<dbReference type="AlphaFoldDB" id="A0A0V8JL14"/>
<evidence type="ECO:0000313" key="5">
    <source>
        <dbReference type="EMBL" id="KSU87628.1"/>
    </source>
</evidence>
<protein>
    <submittedName>
        <fullName evidence="5">GntR family transcriptional regulator</fullName>
    </submittedName>
</protein>
<dbReference type="PROSITE" id="PS50949">
    <property type="entry name" value="HTH_GNTR"/>
    <property type="match status" value="1"/>
</dbReference>
<dbReference type="InterPro" id="IPR000524">
    <property type="entry name" value="Tscrpt_reg_HTH_GntR"/>
</dbReference>
<reference evidence="5 6" key="1">
    <citation type="submission" date="2015-11" db="EMBL/GenBank/DDBJ databases">
        <title>Bacillus caseinolyticus sp nov.</title>
        <authorList>
            <person name="Dastager S.G."/>
            <person name="Mawlankar R."/>
        </authorList>
    </citation>
    <scope>NUCLEOTIDE SEQUENCE [LARGE SCALE GENOMIC DNA]</scope>
    <source>
        <strain evidence="5 6">SGD-V-76</strain>
    </source>
</reference>
<sequence length="205" mass="23978">MMNERSKVYVEILKQIRQLMQSNQLQTGDKIPSERELAERLNAGRSSVREALRALELLGLIETRRGEGTFIKEVGDHQLIEILATFLLHDSKPKEDLIETKYMLERACLESILQNNESLVDQLDHQTLTIKQLFEQLFRLQHNRLLHRIWLIVSNFYYTFQQSTMTQNQAQIALLIHAIKQGNEHDVFAIHKGWYHPCDASQNVE</sequence>
<dbReference type="Gene3D" id="1.10.10.10">
    <property type="entry name" value="Winged helix-like DNA-binding domain superfamily/Winged helix DNA-binding domain"/>
    <property type="match status" value="1"/>
</dbReference>
<feature type="domain" description="HTH gntR-type" evidence="4">
    <location>
        <begin position="6"/>
        <end position="74"/>
    </location>
</feature>